<sequence>MNEQPYTPTNLSRRIIFSDKCKSSILNNSDVRKKIGAESSQRVAKGLAFSSGLKVFKLGKKFGYGFDDISDTIISRLLARNIKAAYPATQSHRQFIVSNTISIMKECGAFNVFRYDIQNFYESIDRKLLLEYLIADGVCTWQTILLIRKLFLVLDIYEVSGLPRGLAVSGALAELRLLTFDRSMRHNYDVFFYARFVDDILIVTSERCDQLSFDDLVTEALPDELCLHDGDKRSFLPVPAIHQSKKRNESIQSYYTLSYLGYKIRISNNSTRDTVLGAHRRDVLVDISENKIQKLEDRLIKPFTNYISSRKSPNDFRLLKNRLRAITGNYEIRDPGTKINIRTGIYYSYIHKNTDDDCSLLKLDRFLRGLMFSGAFPLSQRIKRALTISQRKELIGYSFSLGYRDRRFHSFSYKSFEAIKKVWL</sequence>
<organism evidence="2 3">
    <name type="scientific">Pseudomonas helmanticensis</name>
    <dbReference type="NCBI Taxonomy" id="1471381"/>
    <lineage>
        <taxon>Bacteria</taxon>
        <taxon>Pseudomonadati</taxon>
        <taxon>Pseudomonadota</taxon>
        <taxon>Gammaproteobacteria</taxon>
        <taxon>Pseudomonadales</taxon>
        <taxon>Pseudomonadaceae</taxon>
        <taxon>Pseudomonas</taxon>
    </lineage>
</organism>
<dbReference type="InterPro" id="IPR000477">
    <property type="entry name" value="RT_dom"/>
</dbReference>
<keyword evidence="2" id="KW-0548">Nucleotidyltransferase</keyword>
<feature type="domain" description="Reverse transcriptase" evidence="1">
    <location>
        <begin position="1"/>
        <end position="264"/>
    </location>
</feature>
<gene>
    <name evidence="2" type="ORF">EDF87_104117</name>
</gene>
<dbReference type="CDD" id="cd01646">
    <property type="entry name" value="RT_Bac_retron_I"/>
    <property type="match status" value="1"/>
</dbReference>
<reference evidence="2 3" key="1">
    <citation type="submission" date="2019-03" db="EMBL/GenBank/DDBJ databases">
        <title>Genomic analyses of the natural microbiome of Caenorhabditis elegans.</title>
        <authorList>
            <person name="Samuel B."/>
        </authorList>
    </citation>
    <scope>NUCLEOTIDE SEQUENCE [LARGE SCALE GENOMIC DNA]</scope>
    <source>
        <strain evidence="2 3">BIGb0525</strain>
    </source>
</reference>
<dbReference type="NCBIfam" id="NF041747">
    <property type="entry name" value="Drt3a"/>
    <property type="match status" value="1"/>
</dbReference>
<protein>
    <submittedName>
        <fullName evidence="2">Reverse transcriptase (RNA-dependent DNA polymerase)</fullName>
    </submittedName>
</protein>
<dbReference type="Proteomes" id="UP000295804">
    <property type="component" value="Unassembled WGS sequence"/>
</dbReference>
<proteinExistence type="predicted"/>
<accession>A0A4V3FT05</accession>
<dbReference type="Pfam" id="PF00078">
    <property type="entry name" value="RVT_1"/>
    <property type="match status" value="1"/>
</dbReference>
<dbReference type="EMBL" id="SOCQ01000004">
    <property type="protein sequence ID" value="TDV49471.1"/>
    <property type="molecule type" value="Genomic_DNA"/>
</dbReference>
<dbReference type="GO" id="GO:0003964">
    <property type="term" value="F:RNA-directed DNA polymerase activity"/>
    <property type="evidence" value="ECO:0007669"/>
    <property type="project" value="UniProtKB-KW"/>
</dbReference>
<evidence type="ECO:0000313" key="3">
    <source>
        <dbReference type="Proteomes" id="UP000295804"/>
    </source>
</evidence>
<keyword evidence="2" id="KW-0808">Transferase</keyword>
<comment type="caution">
    <text evidence="2">The sequence shown here is derived from an EMBL/GenBank/DDBJ whole genome shotgun (WGS) entry which is preliminary data.</text>
</comment>
<name>A0A4V3FT05_9PSED</name>
<dbReference type="AlphaFoldDB" id="A0A4V3FT05"/>
<keyword evidence="2" id="KW-0695">RNA-directed DNA polymerase</keyword>
<dbReference type="PROSITE" id="PS50878">
    <property type="entry name" value="RT_POL"/>
    <property type="match status" value="1"/>
</dbReference>
<evidence type="ECO:0000259" key="1">
    <source>
        <dbReference type="PROSITE" id="PS50878"/>
    </source>
</evidence>
<dbReference type="RefSeq" id="WP_166674952.1">
    <property type="nucleotide sequence ID" value="NZ_SOCQ01000004.1"/>
</dbReference>
<evidence type="ECO:0000313" key="2">
    <source>
        <dbReference type="EMBL" id="TDV49471.1"/>
    </source>
</evidence>